<gene>
    <name evidence="12" type="ORF">EDB95_2459</name>
</gene>
<dbReference type="RefSeq" id="WP_133993937.1">
    <property type="nucleotide sequence ID" value="NZ_SODV01000001.1"/>
</dbReference>
<reference evidence="12 13" key="1">
    <citation type="submission" date="2019-03" db="EMBL/GenBank/DDBJ databases">
        <title>Genomic Encyclopedia of Type Strains, Phase IV (KMG-IV): sequencing the most valuable type-strain genomes for metagenomic binning, comparative biology and taxonomic classification.</title>
        <authorList>
            <person name="Goeker M."/>
        </authorList>
    </citation>
    <scope>NUCLEOTIDE SEQUENCE [LARGE SCALE GENOMIC DNA]</scope>
    <source>
        <strain evidence="12 13">DSM 100059</strain>
    </source>
</reference>
<dbReference type="InterPro" id="IPR036942">
    <property type="entry name" value="Beta-barrel_TonB_sf"/>
</dbReference>
<comment type="similarity">
    <text evidence="8 9">Belongs to the TonB-dependent receptor family.</text>
</comment>
<evidence type="ECO:0000259" key="10">
    <source>
        <dbReference type="Pfam" id="PF00593"/>
    </source>
</evidence>
<keyword evidence="3 8" id="KW-1134">Transmembrane beta strand</keyword>
<keyword evidence="13" id="KW-1185">Reference proteome</keyword>
<keyword evidence="4 8" id="KW-0812">Transmembrane</keyword>
<dbReference type="Pfam" id="PF00593">
    <property type="entry name" value="TonB_dep_Rec_b-barrel"/>
    <property type="match status" value="1"/>
</dbReference>
<feature type="domain" description="TonB-dependent receptor plug" evidence="11">
    <location>
        <begin position="220"/>
        <end position="344"/>
    </location>
</feature>
<dbReference type="Proteomes" id="UP000294498">
    <property type="component" value="Unassembled WGS sequence"/>
</dbReference>
<evidence type="ECO:0000256" key="8">
    <source>
        <dbReference type="PROSITE-ProRule" id="PRU01360"/>
    </source>
</evidence>
<dbReference type="NCBIfam" id="TIGR04056">
    <property type="entry name" value="OMP_RagA_SusC"/>
    <property type="match status" value="1"/>
</dbReference>
<dbReference type="NCBIfam" id="TIGR04057">
    <property type="entry name" value="SusC_RagA_signa"/>
    <property type="match status" value="1"/>
</dbReference>
<dbReference type="InterPro" id="IPR037066">
    <property type="entry name" value="Plug_dom_sf"/>
</dbReference>
<keyword evidence="2 8" id="KW-0813">Transport</keyword>
<protein>
    <submittedName>
        <fullName evidence="12">TonB-linked SusC/RagA family outer membrane protein</fullName>
    </submittedName>
</protein>
<dbReference type="InterPro" id="IPR012910">
    <property type="entry name" value="Plug_dom"/>
</dbReference>
<dbReference type="InterPro" id="IPR039426">
    <property type="entry name" value="TonB-dep_rcpt-like"/>
</dbReference>
<organism evidence="12 13">
    <name type="scientific">Dinghuibacter silviterrae</name>
    <dbReference type="NCBI Taxonomy" id="1539049"/>
    <lineage>
        <taxon>Bacteria</taxon>
        <taxon>Pseudomonadati</taxon>
        <taxon>Bacteroidota</taxon>
        <taxon>Chitinophagia</taxon>
        <taxon>Chitinophagales</taxon>
        <taxon>Chitinophagaceae</taxon>
        <taxon>Dinghuibacter</taxon>
    </lineage>
</organism>
<evidence type="ECO:0000256" key="2">
    <source>
        <dbReference type="ARBA" id="ARBA00022448"/>
    </source>
</evidence>
<dbReference type="GO" id="GO:0009279">
    <property type="term" value="C:cell outer membrane"/>
    <property type="evidence" value="ECO:0007669"/>
    <property type="project" value="UniProtKB-SubCell"/>
</dbReference>
<keyword evidence="7 8" id="KW-0998">Cell outer membrane</keyword>
<dbReference type="SUPFAM" id="SSF49464">
    <property type="entry name" value="Carboxypeptidase regulatory domain-like"/>
    <property type="match status" value="1"/>
</dbReference>
<dbReference type="InterPro" id="IPR023996">
    <property type="entry name" value="TonB-dep_OMP_SusC/RagA"/>
</dbReference>
<dbReference type="InterPro" id="IPR008969">
    <property type="entry name" value="CarboxyPept-like_regulatory"/>
</dbReference>
<evidence type="ECO:0000313" key="13">
    <source>
        <dbReference type="Proteomes" id="UP000294498"/>
    </source>
</evidence>
<dbReference type="OrthoDB" id="9768177at2"/>
<evidence type="ECO:0000256" key="7">
    <source>
        <dbReference type="ARBA" id="ARBA00023237"/>
    </source>
</evidence>
<evidence type="ECO:0000256" key="1">
    <source>
        <dbReference type="ARBA" id="ARBA00004571"/>
    </source>
</evidence>
<dbReference type="SUPFAM" id="SSF56935">
    <property type="entry name" value="Porins"/>
    <property type="match status" value="1"/>
</dbReference>
<comment type="caution">
    <text evidence="12">The sequence shown here is derived from an EMBL/GenBank/DDBJ whole genome shotgun (WGS) entry which is preliminary data.</text>
</comment>
<evidence type="ECO:0000313" key="12">
    <source>
        <dbReference type="EMBL" id="TDX01424.1"/>
    </source>
</evidence>
<accession>A0A4R8DT16</accession>
<name>A0A4R8DT16_9BACT</name>
<dbReference type="PROSITE" id="PS52016">
    <property type="entry name" value="TONB_DEPENDENT_REC_3"/>
    <property type="match status" value="1"/>
</dbReference>
<evidence type="ECO:0000256" key="6">
    <source>
        <dbReference type="ARBA" id="ARBA00023136"/>
    </source>
</evidence>
<keyword evidence="5 9" id="KW-0798">TonB box</keyword>
<evidence type="ECO:0000256" key="4">
    <source>
        <dbReference type="ARBA" id="ARBA00022692"/>
    </source>
</evidence>
<dbReference type="Gene3D" id="2.40.170.20">
    <property type="entry name" value="TonB-dependent receptor, beta-barrel domain"/>
    <property type="match status" value="1"/>
</dbReference>
<dbReference type="InterPro" id="IPR000531">
    <property type="entry name" value="Beta-barrel_TonB"/>
</dbReference>
<comment type="subcellular location">
    <subcellularLocation>
        <location evidence="1 8">Cell outer membrane</location>
        <topology evidence="1 8">Multi-pass membrane protein</topology>
    </subcellularLocation>
</comment>
<dbReference type="Gene3D" id="2.170.130.10">
    <property type="entry name" value="TonB-dependent receptor, plug domain"/>
    <property type="match status" value="1"/>
</dbReference>
<keyword evidence="6 8" id="KW-0472">Membrane</keyword>
<dbReference type="InterPro" id="IPR023997">
    <property type="entry name" value="TonB-dep_OMP_SusC/RagA_CS"/>
</dbReference>
<dbReference type="AlphaFoldDB" id="A0A4R8DT16"/>
<dbReference type="EMBL" id="SODV01000001">
    <property type="protein sequence ID" value="TDX01424.1"/>
    <property type="molecule type" value="Genomic_DNA"/>
</dbReference>
<evidence type="ECO:0000256" key="3">
    <source>
        <dbReference type="ARBA" id="ARBA00022452"/>
    </source>
</evidence>
<evidence type="ECO:0000256" key="9">
    <source>
        <dbReference type="RuleBase" id="RU003357"/>
    </source>
</evidence>
<evidence type="ECO:0000256" key="5">
    <source>
        <dbReference type="ARBA" id="ARBA00023077"/>
    </source>
</evidence>
<evidence type="ECO:0000259" key="11">
    <source>
        <dbReference type="Pfam" id="PF07715"/>
    </source>
</evidence>
<sequence>MHLLQDGKAFAKRPSFALAKLLLIMRLTALMLLAASLHVSARSYSQTVTIASKRMTLEGVFREIEAQTGYSVLWNENLFDKTYHVQLDVKDAPLASVLDLCLRGLPLSYKIENRVVLIEAAALPTIITVTGVVTESGTGRPLAGATVKIKGTQIGVTADANGRFSLPGVDPEAVLVVSFVGYQETEIPLRNRKTLVVALREKPTALNETLIIGYGTTSRERSTGSISTISAETIHDQPVSNPLSALEGRVTGLNVVTTSGRPGANIQVQLRGTNSIGAGTDPLYIIDGVPYNSTPLNQFDYLGDPPVGDQSPLNSINPNDIESISVLKDADATAIYGSRGANGVILITTKRARNTNGKVVASADVYEGWGRMAHYMDLLNTPQYLKLRKQAYTNDGLNYLDPTQSPADLTVFSQTQNTNWQKLLLGNTAHTTNASVRLETGADLSRFSLGLTYRKESTIYPGSNADQRMSANMNYDFTSFDRKFGLQMTNSFSYDKNDMMSGDPATSILSVPNQAPYTATGALNWNGLGNLTNPLAVMYQPFNNTTSNLISNAVVHYQVLPTLDLKVSAGYNQAVMNQVNTFPSTSAAPSAYYQPFAQFGRTSLGSWVVEPQLNYFLNISKGRLSFLAGSTLQRRVTDGDYIYAYGYSSDLLLNSPAAAGSTYMSYNNADYRYASVFGRLNYDWLGKYIISFNARRDGSSRFGPDKRYGNFGSVGAAWVFSKEGFMKGAQKWLNFGKVRASYGTTGNDQIGDYGYSSNYSTPYARSFQGITALVPGNLSNSQYSWESDKKLNIGLDLGFADSRILVTADYYRNRTGNQLVGYALPAITGFTTVQYNLPAVIQNKGLELDITSVNIRIKNFTWKTTLNLTVPKNQLLKFPNLAGSSYAYSYAIGQSVNVAKGYQLLRIDSTGNPVYLQDHSGADERVVLGNTDPKFYGGIQNSFTYKSWNLRFFVQLDKKDGYNYLSSTFYPMGSENNFDALALQAWTTPGQNTAVPKATTSNYNWYYYTSSSAAFGDASYLRLKTVYLSYELPRAALAKIGATRASVYVQGYNLFTITGYRGLDPETGGVFTPVVRTLTGGIQLSF</sequence>
<feature type="domain" description="TonB-dependent receptor-like beta-barrel" evidence="10">
    <location>
        <begin position="515"/>
        <end position="1033"/>
    </location>
</feature>
<dbReference type="Gene3D" id="2.60.40.1120">
    <property type="entry name" value="Carboxypeptidase-like, regulatory domain"/>
    <property type="match status" value="1"/>
</dbReference>
<dbReference type="Pfam" id="PF07715">
    <property type="entry name" value="Plug"/>
    <property type="match status" value="1"/>
</dbReference>
<proteinExistence type="inferred from homology"/>
<dbReference type="Pfam" id="PF13715">
    <property type="entry name" value="CarbopepD_reg_2"/>
    <property type="match status" value="1"/>
</dbReference>